<evidence type="ECO:0000313" key="2">
    <source>
        <dbReference type="Proteomes" id="UP000270296"/>
    </source>
</evidence>
<sequence length="245" mass="27360">MQRYMPGVFCRTNDLQQHPAPTNRHLIEIYVRHLMEISAHGGHTTDDAKRLENFPPPYYRLSSCGVRGSDRIGLIWLRKAAFDDPSRCRTKLLAGGGNALVFAESFASFLSDFFSLSTADYAVDGRQSFFSLKAVRAEEVSQYADAMMVVSAPEGWRIVSVPAHGIRGCAMDDEERSKDKLLQTRQSEGSQKRTCLIEDDIEGRRCSPVSKAHTSRSVVRTVARHSSDAIDQPIVFVVLPHSSKQ</sequence>
<dbReference type="Proteomes" id="UP000270296">
    <property type="component" value="Unassembled WGS sequence"/>
</dbReference>
<keyword evidence="2" id="KW-1185">Reference proteome</keyword>
<name>A0A183II78_9BILA</name>
<dbReference type="AlphaFoldDB" id="A0A183II78"/>
<dbReference type="WBParaSite" id="SBAD_0000347701-mRNA-1">
    <property type="protein sequence ID" value="SBAD_0000347701-mRNA-1"/>
    <property type="gene ID" value="SBAD_0000347701"/>
</dbReference>
<evidence type="ECO:0000313" key="1">
    <source>
        <dbReference type="EMBL" id="VDP00788.1"/>
    </source>
</evidence>
<dbReference type="EMBL" id="UZAM01007687">
    <property type="protein sequence ID" value="VDP00788.1"/>
    <property type="molecule type" value="Genomic_DNA"/>
</dbReference>
<protein>
    <submittedName>
        <fullName evidence="3">PPM-type phosphatase domain-containing protein</fullName>
    </submittedName>
</protein>
<reference evidence="1 2" key="2">
    <citation type="submission" date="2018-11" db="EMBL/GenBank/DDBJ databases">
        <authorList>
            <consortium name="Pathogen Informatics"/>
        </authorList>
    </citation>
    <scope>NUCLEOTIDE SEQUENCE [LARGE SCALE GENOMIC DNA]</scope>
</reference>
<reference evidence="3" key="1">
    <citation type="submission" date="2016-06" db="UniProtKB">
        <authorList>
            <consortium name="WormBaseParasite"/>
        </authorList>
    </citation>
    <scope>IDENTIFICATION</scope>
</reference>
<accession>A0A183II78</accession>
<proteinExistence type="predicted"/>
<gene>
    <name evidence="1" type="ORF">SBAD_LOCUS3323</name>
</gene>
<organism evidence="3">
    <name type="scientific">Soboliphyme baturini</name>
    <dbReference type="NCBI Taxonomy" id="241478"/>
    <lineage>
        <taxon>Eukaryota</taxon>
        <taxon>Metazoa</taxon>
        <taxon>Ecdysozoa</taxon>
        <taxon>Nematoda</taxon>
        <taxon>Enoplea</taxon>
        <taxon>Dorylaimia</taxon>
        <taxon>Dioctophymatida</taxon>
        <taxon>Dioctophymatoidea</taxon>
        <taxon>Soboliphymatidae</taxon>
        <taxon>Soboliphyme</taxon>
    </lineage>
</organism>
<evidence type="ECO:0000313" key="3">
    <source>
        <dbReference type="WBParaSite" id="SBAD_0000347701-mRNA-1"/>
    </source>
</evidence>